<keyword evidence="6 8" id="KW-0342">GTP-binding</keyword>
<dbReference type="Proteomes" id="UP001206595">
    <property type="component" value="Unassembled WGS sequence"/>
</dbReference>
<keyword evidence="3 8" id="KW-0378">Hydrolase</keyword>
<protein>
    <recommendedName>
        <fullName evidence="11">GB1/RHD3-type G domain-containing protein</fullName>
    </recommendedName>
</protein>
<dbReference type="AlphaFoldDB" id="A0AAD5E9N6"/>
<reference evidence="12" key="2">
    <citation type="journal article" date="2022" name="Proc. Natl. Acad. Sci. U.S.A.">
        <title>Diploid-dominant life cycles characterize the early evolution of Fungi.</title>
        <authorList>
            <person name="Amses K.R."/>
            <person name="Simmons D.R."/>
            <person name="Longcore J.E."/>
            <person name="Mondo S.J."/>
            <person name="Seto K."/>
            <person name="Jeronimo G.H."/>
            <person name="Bonds A.E."/>
            <person name="Quandt C.A."/>
            <person name="Davis W.J."/>
            <person name="Chang Y."/>
            <person name="Federici B.A."/>
            <person name="Kuo A."/>
            <person name="LaButti K."/>
            <person name="Pangilinan J."/>
            <person name="Andreopoulos W."/>
            <person name="Tritt A."/>
            <person name="Riley R."/>
            <person name="Hundley H."/>
            <person name="Johnson J."/>
            <person name="Lipzen A."/>
            <person name="Barry K."/>
            <person name="Lang B.F."/>
            <person name="Cuomo C.A."/>
            <person name="Buchler N.E."/>
            <person name="Grigoriev I.V."/>
            <person name="Spatafora J.W."/>
            <person name="Stajich J.E."/>
            <person name="James T.Y."/>
        </authorList>
    </citation>
    <scope>NUCLEOTIDE SEQUENCE</scope>
    <source>
        <strain evidence="12">AG</strain>
    </source>
</reference>
<evidence type="ECO:0000313" key="12">
    <source>
        <dbReference type="EMBL" id="KAI8578900.1"/>
    </source>
</evidence>
<keyword evidence="2 8" id="KW-0547">Nucleotide-binding</keyword>
<feature type="topological domain" description="Lumenal" evidence="8">
    <location>
        <begin position="742"/>
        <end position="744"/>
    </location>
</feature>
<feature type="transmembrane region" description="Helical" evidence="10">
    <location>
        <begin position="721"/>
        <end position="738"/>
    </location>
</feature>
<feature type="compositionally biased region" description="Polar residues" evidence="9">
    <location>
        <begin position="25"/>
        <end position="56"/>
    </location>
</feature>
<accession>A0AAD5E9N6</accession>
<evidence type="ECO:0000256" key="6">
    <source>
        <dbReference type="ARBA" id="ARBA00023134"/>
    </source>
</evidence>
<dbReference type="InterPro" id="IPR030386">
    <property type="entry name" value="G_GB1_RHD3_dom"/>
</dbReference>
<evidence type="ECO:0000256" key="8">
    <source>
        <dbReference type="HAMAP-Rule" id="MF_03109"/>
    </source>
</evidence>
<feature type="domain" description="GB1/RHD3-type G" evidence="11">
    <location>
        <begin position="102"/>
        <end position="319"/>
    </location>
</feature>
<feature type="transmembrane region" description="Helical" evidence="10">
    <location>
        <begin position="745"/>
        <end position="763"/>
    </location>
</feature>
<gene>
    <name evidence="8" type="primary">SEY1</name>
    <name evidence="12" type="ORF">K450DRAFT_245034</name>
</gene>
<evidence type="ECO:0000256" key="9">
    <source>
        <dbReference type="SAM" id="MobiDB-lite"/>
    </source>
</evidence>
<reference evidence="12" key="1">
    <citation type="submission" date="2021-06" db="EMBL/GenBank/DDBJ databases">
        <authorList>
            <consortium name="DOE Joint Genome Institute"/>
            <person name="Mondo S.J."/>
            <person name="Amses K.R."/>
            <person name="Simmons D.R."/>
            <person name="Longcore J.E."/>
            <person name="Seto K."/>
            <person name="Alves G.H."/>
            <person name="Bonds A.E."/>
            <person name="Quandt C.A."/>
            <person name="Davis W.J."/>
            <person name="Chang Y."/>
            <person name="Letcher P.M."/>
            <person name="Powell M.J."/>
            <person name="Kuo A."/>
            <person name="Labutti K."/>
            <person name="Pangilinan J."/>
            <person name="Andreopoulos W."/>
            <person name="Tritt A."/>
            <person name="Riley R."/>
            <person name="Hundley H."/>
            <person name="Johnson J."/>
            <person name="Lipzen A."/>
            <person name="Barry K."/>
            <person name="Berbee M.L."/>
            <person name="Buchler N.E."/>
            <person name="Grigoriev I.V."/>
            <person name="Spatafora J.W."/>
            <person name="Stajich J.E."/>
            <person name="James T.Y."/>
        </authorList>
    </citation>
    <scope>NUCLEOTIDE SEQUENCE</scope>
    <source>
        <strain evidence="12">AG</strain>
    </source>
</reference>
<keyword evidence="4 8" id="KW-0256">Endoplasmic reticulum</keyword>
<evidence type="ECO:0000313" key="13">
    <source>
        <dbReference type="Proteomes" id="UP001206595"/>
    </source>
</evidence>
<keyword evidence="13" id="KW-1185">Reference proteome</keyword>
<evidence type="ECO:0000256" key="10">
    <source>
        <dbReference type="SAM" id="Phobius"/>
    </source>
</evidence>
<dbReference type="GO" id="GO:0005525">
    <property type="term" value="F:GTP binding"/>
    <property type="evidence" value="ECO:0007669"/>
    <property type="project" value="UniProtKB-UniRule"/>
</dbReference>
<dbReference type="Gene3D" id="3.40.50.300">
    <property type="entry name" value="P-loop containing nucleotide triphosphate hydrolases"/>
    <property type="match status" value="1"/>
</dbReference>
<keyword evidence="5 8" id="KW-1133">Transmembrane helix</keyword>
<dbReference type="InterPro" id="IPR046758">
    <property type="entry name" value="Sey1/RHD3-like_3HB"/>
</dbReference>
<evidence type="ECO:0000256" key="4">
    <source>
        <dbReference type="ARBA" id="ARBA00022824"/>
    </source>
</evidence>
<dbReference type="InterPro" id="IPR008803">
    <property type="entry name" value="RHD3/Sey1"/>
</dbReference>
<name>A0AAD5E9N6_UMBRA</name>
<sequence>MTDTNQLSSSLSDQPEAQGVKTLVGENTTDSQQLATSNGSVPKEQSGSIAQATPALTSDHHPSDAWEQDTTTSPRLQVVDEKQEFTNDLPEYMEKWGLAHAGFDYNCVAVFGSQSTGKSTLLNRLFGTTFDVMDETQRRQTTKGIWMSRGRGMRVLVMDVEGTDGRERGEDQDFERKSALFSMATSEVIILNLWEHQVGLYQGANMGLLKTVFEVNLQLFQSQRGKEKTLLFFVIRDHVGSTPLANLSNTLQADLEKIWAGLSKPEGLENCKIQDYFDFMYTGLPHKVLLPEKFDTEVDNLRSRFTNPSDPNFVFHPNYHKRIPADGFHVYASGIWEQIMSNKDLDLPTQQELLAQYRCDEIANTASEVFLEAISALKAPVLEKGQIVSDLGSQMSDARQQALKSFDKDASRYHAGVYEKKRLEMLKKLNAQLSVYFVGQLRNLHKQAVLKFQDHIKNELKKPSYNFATVVENATATSEKYFKDNAEEIVLQDTDWSYESEFVQLKEDFSELSGKARSDEIRKMTKALEKQVENELAEPVSMALNNPSADMWHKILSTYRTAKENGQDTLIKKAKSFNSSDDELEESVNNLVLQSWLLLRRKIDEELADSMLLLKLRSKFEEKFRYDDQGLPKVWKPEDDIDAYFKKARDDTLALIPLFAKIDTSQDDDLTVESTEDFDYQRSLTVLGESKQLDITNRFKRESDAFYLEAKRSIVATTAKIPMWLIVLLIVLGWNEFMAILTSPIYLIMFVFLITTGYIVYALNLWGPLERVLSAIAGEATKIIREKVEHGVERARDQGIELNAMKSFTGSSSHDSNQRDKAD</sequence>
<dbReference type="Pfam" id="PF05879">
    <property type="entry name" value="RHD3_GTPase"/>
    <property type="match status" value="1"/>
</dbReference>
<dbReference type="GO" id="GO:0016320">
    <property type="term" value="P:endoplasmic reticulum membrane fusion"/>
    <property type="evidence" value="ECO:0007669"/>
    <property type="project" value="TreeGrafter"/>
</dbReference>
<evidence type="ECO:0000256" key="1">
    <source>
        <dbReference type="ARBA" id="ARBA00022692"/>
    </source>
</evidence>
<feature type="region of interest" description="Disordered" evidence="9">
    <location>
        <begin position="1"/>
        <end position="75"/>
    </location>
</feature>
<feature type="topological domain" description="Cytoplasmic" evidence="8">
    <location>
        <begin position="766"/>
        <end position="823"/>
    </location>
</feature>
<dbReference type="EMBL" id="MU620925">
    <property type="protein sequence ID" value="KAI8578900.1"/>
    <property type="molecule type" value="Genomic_DNA"/>
</dbReference>
<evidence type="ECO:0000256" key="2">
    <source>
        <dbReference type="ARBA" id="ARBA00022741"/>
    </source>
</evidence>
<dbReference type="GO" id="GO:0003924">
    <property type="term" value="F:GTPase activity"/>
    <property type="evidence" value="ECO:0007669"/>
    <property type="project" value="UniProtKB-UniRule"/>
</dbReference>
<comment type="subcellular location">
    <subcellularLocation>
        <location evidence="8">Endoplasmic reticulum membrane</location>
        <topology evidence="8">Multi-pass membrane protein</topology>
    </subcellularLocation>
    <text evidence="8">Enriched in the cortical ER. Concentrated in punctae along the ER tubules.</text>
</comment>
<feature type="compositionally biased region" description="Polar residues" evidence="9">
    <location>
        <begin position="1"/>
        <end position="15"/>
    </location>
</feature>
<keyword evidence="1 8" id="KW-0812">Transmembrane</keyword>
<evidence type="ECO:0000256" key="5">
    <source>
        <dbReference type="ARBA" id="ARBA00022989"/>
    </source>
</evidence>
<dbReference type="PANTHER" id="PTHR45923:SF2">
    <property type="entry name" value="PROTEIN SEY1"/>
    <property type="match status" value="1"/>
</dbReference>
<dbReference type="CDD" id="cd01851">
    <property type="entry name" value="GBP"/>
    <property type="match status" value="1"/>
</dbReference>
<dbReference type="FunFam" id="3.40.50.300:FF:000727">
    <property type="entry name" value="Protein SEY1 homolog"/>
    <property type="match status" value="1"/>
</dbReference>
<dbReference type="PROSITE" id="PS51715">
    <property type="entry name" value="G_GB1_RHD3"/>
    <property type="match status" value="1"/>
</dbReference>
<evidence type="ECO:0000256" key="7">
    <source>
        <dbReference type="ARBA" id="ARBA00023136"/>
    </source>
</evidence>
<dbReference type="GO" id="GO:0005789">
    <property type="term" value="C:endoplasmic reticulum membrane"/>
    <property type="evidence" value="ECO:0007669"/>
    <property type="project" value="UniProtKB-SubCell"/>
</dbReference>
<dbReference type="SUPFAM" id="SSF52540">
    <property type="entry name" value="P-loop containing nucleoside triphosphate hydrolases"/>
    <property type="match status" value="1"/>
</dbReference>
<comment type="similarity">
    <text evidence="8">Belongs to the TRAFAC class dynamin-like GTPase superfamily. GB1/RHD3 GTPase family. RHD3 subfamily.</text>
</comment>
<feature type="topological domain" description="Cytoplasmic" evidence="8">
    <location>
        <begin position="1"/>
        <end position="720"/>
    </location>
</feature>
<dbReference type="Pfam" id="PF20428">
    <property type="entry name" value="Sey1_3HB"/>
    <property type="match status" value="1"/>
</dbReference>
<feature type="binding site" evidence="8">
    <location>
        <begin position="112"/>
        <end position="119"/>
    </location>
    <ligand>
        <name>GTP</name>
        <dbReference type="ChEBI" id="CHEBI:37565"/>
    </ligand>
</feature>
<proteinExistence type="inferred from homology"/>
<organism evidence="12 13">
    <name type="scientific">Umbelopsis ramanniana AG</name>
    <dbReference type="NCBI Taxonomy" id="1314678"/>
    <lineage>
        <taxon>Eukaryota</taxon>
        <taxon>Fungi</taxon>
        <taxon>Fungi incertae sedis</taxon>
        <taxon>Mucoromycota</taxon>
        <taxon>Mucoromycotina</taxon>
        <taxon>Umbelopsidomycetes</taxon>
        <taxon>Umbelopsidales</taxon>
        <taxon>Umbelopsidaceae</taxon>
        <taxon>Umbelopsis</taxon>
    </lineage>
</organism>
<evidence type="ECO:0000259" key="11">
    <source>
        <dbReference type="PROSITE" id="PS51715"/>
    </source>
</evidence>
<evidence type="ECO:0000256" key="3">
    <source>
        <dbReference type="ARBA" id="ARBA00022801"/>
    </source>
</evidence>
<keyword evidence="7 8" id="KW-0472">Membrane</keyword>
<dbReference type="InterPro" id="IPR027417">
    <property type="entry name" value="P-loop_NTPase"/>
</dbReference>
<dbReference type="HAMAP" id="MF_03109">
    <property type="entry name" value="Sey1"/>
    <property type="match status" value="1"/>
</dbReference>
<comment type="caution">
    <text evidence="12">The sequence shown here is derived from an EMBL/GenBank/DDBJ whole genome shotgun (WGS) entry which is preliminary data.</text>
</comment>
<dbReference type="PANTHER" id="PTHR45923">
    <property type="entry name" value="PROTEIN SEY1"/>
    <property type="match status" value="1"/>
</dbReference>